<gene>
    <name evidence="1" type="ORF">NDU88_002484</name>
</gene>
<dbReference type="Gene3D" id="3.30.70.1820">
    <property type="entry name" value="L1 transposable element, RRM domain"/>
    <property type="match status" value="1"/>
</dbReference>
<reference evidence="1" key="1">
    <citation type="journal article" date="2022" name="bioRxiv">
        <title>Sequencing and chromosome-scale assembly of the giantPleurodeles waltlgenome.</title>
        <authorList>
            <person name="Brown T."/>
            <person name="Elewa A."/>
            <person name="Iarovenko S."/>
            <person name="Subramanian E."/>
            <person name="Araus A.J."/>
            <person name="Petzold A."/>
            <person name="Susuki M."/>
            <person name="Suzuki K.-i.T."/>
            <person name="Hayashi T."/>
            <person name="Toyoda A."/>
            <person name="Oliveira C."/>
            <person name="Osipova E."/>
            <person name="Leigh N.D."/>
            <person name="Simon A."/>
            <person name="Yun M.H."/>
        </authorList>
    </citation>
    <scope>NUCLEOTIDE SEQUENCE</scope>
    <source>
        <strain evidence="1">20211129_DDA</strain>
        <tissue evidence="1">Liver</tissue>
    </source>
</reference>
<accession>A0AAV7M2K6</accession>
<keyword evidence="2" id="KW-1185">Reference proteome</keyword>
<dbReference type="AlphaFoldDB" id="A0AAV7M2K6"/>
<evidence type="ECO:0000313" key="2">
    <source>
        <dbReference type="Proteomes" id="UP001066276"/>
    </source>
</evidence>
<comment type="caution">
    <text evidence="1">The sequence shown here is derived from an EMBL/GenBank/DDBJ whole genome shotgun (WGS) entry which is preliminary data.</text>
</comment>
<evidence type="ECO:0000313" key="1">
    <source>
        <dbReference type="EMBL" id="KAJ1097364.1"/>
    </source>
</evidence>
<sequence>MILEVNILQADVRKVSNKVRVAGGSIPELQMEVTSLQKQMALVNSKSGILEARIEDAKGRSCCNIFWLIGFPEWAEGNAAKSFVKRWIKDVLMLAGLSTMFTIKQAHPVLMAPLGPGARPRTIIVRILNYSARDCILHAQETNTAIFDNHKISIYQDPTNKIQGSWKTFLEVKAKLQDMGVLYMLLYLAHLQPISGGK</sequence>
<name>A0AAV7M2K6_PLEWA</name>
<proteinExistence type="predicted"/>
<dbReference type="Proteomes" id="UP001066276">
    <property type="component" value="Chromosome 10"/>
</dbReference>
<protein>
    <submittedName>
        <fullName evidence="1">Uncharacterized protein</fullName>
    </submittedName>
</protein>
<organism evidence="1 2">
    <name type="scientific">Pleurodeles waltl</name>
    <name type="common">Iberian ribbed newt</name>
    <dbReference type="NCBI Taxonomy" id="8319"/>
    <lineage>
        <taxon>Eukaryota</taxon>
        <taxon>Metazoa</taxon>
        <taxon>Chordata</taxon>
        <taxon>Craniata</taxon>
        <taxon>Vertebrata</taxon>
        <taxon>Euteleostomi</taxon>
        <taxon>Amphibia</taxon>
        <taxon>Batrachia</taxon>
        <taxon>Caudata</taxon>
        <taxon>Salamandroidea</taxon>
        <taxon>Salamandridae</taxon>
        <taxon>Pleurodelinae</taxon>
        <taxon>Pleurodeles</taxon>
    </lineage>
</organism>
<dbReference type="EMBL" id="JANPWB010000014">
    <property type="protein sequence ID" value="KAJ1097364.1"/>
    <property type="molecule type" value="Genomic_DNA"/>
</dbReference>